<keyword evidence="16" id="KW-0808">Transferase</keyword>
<evidence type="ECO:0000256" key="14">
    <source>
        <dbReference type="ARBA" id="ARBA00022908"/>
    </source>
</evidence>
<dbReference type="GO" id="GO:0006310">
    <property type="term" value="P:DNA recombination"/>
    <property type="evidence" value="ECO:0007669"/>
    <property type="project" value="UniProtKB-KW"/>
</dbReference>
<dbReference type="GO" id="GO:0005634">
    <property type="term" value="C:nucleus"/>
    <property type="evidence" value="ECO:0007669"/>
    <property type="project" value="UniProtKB-ARBA"/>
</dbReference>
<evidence type="ECO:0000313" key="23">
    <source>
        <dbReference type="Proteomes" id="UP000006174"/>
    </source>
</evidence>
<keyword evidence="14" id="KW-0229">DNA integration</keyword>
<evidence type="ECO:0000256" key="7">
    <source>
        <dbReference type="ARBA" id="ARBA00022723"/>
    </source>
</evidence>
<gene>
    <name evidence="22" type="ORF">UHOR_15447</name>
</gene>
<dbReference type="eggNOG" id="KOG0017">
    <property type="taxonomic scope" value="Eukaryota"/>
</dbReference>
<evidence type="ECO:0000256" key="11">
    <source>
        <dbReference type="ARBA" id="ARBA00022840"/>
    </source>
</evidence>
<comment type="caution">
    <text evidence="22">The sequence shown here is derived from an EMBL/GenBank/DDBJ whole genome shotgun (WGS) entry which is preliminary data.</text>
</comment>
<dbReference type="GO" id="GO:0003723">
    <property type="term" value="F:RNA binding"/>
    <property type="evidence" value="ECO:0007669"/>
    <property type="project" value="UniProtKB-KW"/>
</dbReference>
<dbReference type="AlphaFoldDB" id="I2FZJ3"/>
<evidence type="ECO:0000256" key="2">
    <source>
        <dbReference type="ARBA" id="ARBA00022578"/>
    </source>
</evidence>
<dbReference type="PANTHER" id="PTHR42648">
    <property type="entry name" value="TRANSPOSASE, PUTATIVE-RELATED"/>
    <property type="match status" value="1"/>
</dbReference>
<dbReference type="SUPFAM" id="SSF53098">
    <property type="entry name" value="Ribonuclease H-like"/>
    <property type="match status" value="1"/>
</dbReference>
<keyword evidence="10" id="KW-0378">Hydrolase</keyword>
<comment type="function">
    <text evidence="1">The aspartyl protease (PR) mediates the proteolytic cleavages of the Gag and Gag-Pol polyproteins after assembly of the VLP.</text>
</comment>
<evidence type="ECO:0000256" key="20">
    <source>
        <dbReference type="ARBA" id="ARBA00049244"/>
    </source>
</evidence>
<keyword evidence="17" id="KW-0917">Virion maturation</keyword>
<evidence type="ECO:0000256" key="12">
    <source>
        <dbReference type="ARBA" id="ARBA00022842"/>
    </source>
</evidence>
<keyword evidence="9" id="KW-0255">Endonuclease</keyword>
<name>I2FZJ3_USTHO</name>
<evidence type="ECO:0000256" key="17">
    <source>
        <dbReference type="ARBA" id="ARBA00023113"/>
    </source>
</evidence>
<dbReference type="Gene3D" id="3.30.420.10">
    <property type="entry name" value="Ribonuclease H-like superfamily/Ribonuclease H"/>
    <property type="match status" value="1"/>
</dbReference>
<evidence type="ECO:0000256" key="10">
    <source>
        <dbReference type="ARBA" id="ARBA00022801"/>
    </source>
</evidence>
<keyword evidence="23" id="KW-1185">Reference proteome</keyword>
<evidence type="ECO:0000256" key="16">
    <source>
        <dbReference type="ARBA" id="ARBA00022932"/>
    </source>
</evidence>
<dbReference type="InterPro" id="IPR012337">
    <property type="entry name" value="RNaseH-like_sf"/>
</dbReference>
<dbReference type="InterPro" id="IPR036397">
    <property type="entry name" value="RNaseH_sf"/>
</dbReference>
<reference evidence="22 23" key="1">
    <citation type="journal article" date="2012" name="Plant Cell">
        <title>Genome comparison of barley and maize smut fungi reveals targeted loss of RNA silencing components and species-specific presence of transposable elements.</title>
        <authorList>
            <person name="Laurie J.D."/>
            <person name="Ali S."/>
            <person name="Linning R."/>
            <person name="Mannhaupt G."/>
            <person name="Wong P."/>
            <person name="Gueldener U."/>
            <person name="Muensterkoetter M."/>
            <person name="Moore R."/>
            <person name="Kahmann R."/>
            <person name="Bakkeren G."/>
            <person name="Schirawski J."/>
        </authorList>
    </citation>
    <scope>NUCLEOTIDE SEQUENCE [LARGE SCALE GENOMIC DNA]</scope>
    <source>
        <strain evidence="23">Uh4875-4</strain>
    </source>
</reference>
<evidence type="ECO:0000256" key="1">
    <source>
        <dbReference type="ARBA" id="ARBA00002180"/>
    </source>
</evidence>
<evidence type="ECO:0000259" key="21">
    <source>
        <dbReference type="PROSITE" id="PS50994"/>
    </source>
</evidence>
<dbReference type="Proteomes" id="UP000006174">
    <property type="component" value="Unassembled WGS sequence"/>
</dbReference>
<feature type="domain" description="Integrase catalytic" evidence="21">
    <location>
        <begin position="172"/>
        <end position="313"/>
    </location>
</feature>
<dbReference type="InterPro" id="IPR001584">
    <property type="entry name" value="Integrase_cat-core"/>
</dbReference>
<keyword evidence="11" id="KW-0067">ATP-binding</keyword>
<accession>I2FZJ3</accession>
<protein>
    <recommendedName>
        <fullName evidence="21">Integrase catalytic domain-containing protein</fullName>
    </recommendedName>
</protein>
<dbReference type="PROSITE" id="PS50994">
    <property type="entry name" value="INTEGRASE"/>
    <property type="match status" value="1"/>
</dbReference>
<dbReference type="GO" id="GO:0046872">
    <property type="term" value="F:metal ion binding"/>
    <property type="evidence" value="ECO:0007669"/>
    <property type="project" value="UniProtKB-KW"/>
</dbReference>
<dbReference type="STRING" id="1128400.I2FZJ3"/>
<keyword evidence="15" id="KW-0695">RNA-directed DNA polymerase</keyword>
<keyword evidence="2" id="KW-0815">Transposition</keyword>
<evidence type="ECO:0000256" key="6">
    <source>
        <dbReference type="ARBA" id="ARBA00022722"/>
    </source>
</evidence>
<dbReference type="GO" id="GO:0003964">
    <property type="term" value="F:RNA-directed DNA polymerase activity"/>
    <property type="evidence" value="ECO:0007669"/>
    <property type="project" value="UniProtKB-KW"/>
</dbReference>
<dbReference type="InterPro" id="IPR054722">
    <property type="entry name" value="PolX-like_BBD"/>
</dbReference>
<dbReference type="HOGENOM" id="CLU_001650_20_0_1"/>
<keyword evidence="6" id="KW-0540">Nuclease</keyword>
<dbReference type="EMBL" id="CAGI01000173">
    <property type="protein sequence ID" value="CCF52336.1"/>
    <property type="molecule type" value="Genomic_DNA"/>
</dbReference>
<keyword evidence="18" id="KW-0233">DNA recombination</keyword>
<organism evidence="22 23">
    <name type="scientific">Ustilago hordei</name>
    <name type="common">Barley covered smut fungus</name>
    <dbReference type="NCBI Taxonomy" id="120017"/>
    <lineage>
        <taxon>Eukaryota</taxon>
        <taxon>Fungi</taxon>
        <taxon>Dikarya</taxon>
        <taxon>Basidiomycota</taxon>
        <taxon>Ustilaginomycotina</taxon>
        <taxon>Ustilaginomycetes</taxon>
        <taxon>Ustilaginales</taxon>
        <taxon>Ustilaginaceae</taxon>
        <taxon>Ustilago</taxon>
    </lineage>
</organism>
<dbReference type="InterPro" id="IPR039537">
    <property type="entry name" value="Retrotran_Ty1/copia-like"/>
</dbReference>
<evidence type="ECO:0000256" key="5">
    <source>
        <dbReference type="ARBA" id="ARBA00022695"/>
    </source>
</evidence>
<dbReference type="GO" id="GO:0008233">
    <property type="term" value="F:peptidase activity"/>
    <property type="evidence" value="ECO:0007669"/>
    <property type="project" value="UniProtKB-KW"/>
</dbReference>
<evidence type="ECO:0000256" key="15">
    <source>
        <dbReference type="ARBA" id="ARBA00022918"/>
    </source>
</evidence>
<dbReference type="GO" id="GO:0015074">
    <property type="term" value="P:DNA integration"/>
    <property type="evidence" value="ECO:0007669"/>
    <property type="project" value="UniProtKB-KW"/>
</dbReference>
<dbReference type="OMA" id="SHEALEW"/>
<dbReference type="GO" id="GO:0003887">
    <property type="term" value="F:DNA-directed DNA polymerase activity"/>
    <property type="evidence" value="ECO:0007669"/>
    <property type="project" value="UniProtKB-KW"/>
</dbReference>
<keyword evidence="13" id="KW-0694">RNA-binding</keyword>
<keyword evidence="4" id="KW-0645">Protease</keyword>
<evidence type="ECO:0000256" key="9">
    <source>
        <dbReference type="ARBA" id="ARBA00022759"/>
    </source>
</evidence>
<keyword evidence="7" id="KW-0479">Metal-binding</keyword>
<keyword evidence="16" id="KW-0239">DNA-directed DNA polymerase</keyword>
<dbReference type="GO" id="GO:0004519">
    <property type="term" value="F:endonuclease activity"/>
    <property type="evidence" value="ECO:0007669"/>
    <property type="project" value="UniProtKB-KW"/>
</dbReference>
<dbReference type="GO" id="GO:0006508">
    <property type="term" value="P:proteolysis"/>
    <property type="evidence" value="ECO:0007669"/>
    <property type="project" value="UniProtKB-KW"/>
</dbReference>
<dbReference type="Pfam" id="PF22936">
    <property type="entry name" value="Pol_BBD"/>
    <property type="match status" value="1"/>
</dbReference>
<keyword evidence="8" id="KW-0547">Nucleotide-binding</keyword>
<comment type="catalytic activity">
    <reaction evidence="20">
        <text>DNA(n) + a 2'-deoxyribonucleoside 5'-triphosphate = DNA(n+1) + diphosphate</text>
        <dbReference type="Rhea" id="RHEA:22508"/>
        <dbReference type="Rhea" id="RHEA-COMP:17339"/>
        <dbReference type="Rhea" id="RHEA-COMP:17340"/>
        <dbReference type="ChEBI" id="CHEBI:33019"/>
        <dbReference type="ChEBI" id="CHEBI:61560"/>
        <dbReference type="ChEBI" id="CHEBI:173112"/>
        <dbReference type="EC" id="2.7.7.7"/>
    </reaction>
</comment>
<evidence type="ECO:0000256" key="4">
    <source>
        <dbReference type="ARBA" id="ARBA00022670"/>
    </source>
</evidence>
<evidence type="ECO:0000256" key="8">
    <source>
        <dbReference type="ARBA" id="ARBA00022741"/>
    </source>
</evidence>
<keyword evidence="5" id="KW-0548">Nucleotidyltransferase</keyword>
<dbReference type="PANTHER" id="PTHR42648:SF11">
    <property type="entry name" value="TRANSPOSON TY4-P GAG-POL POLYPROTEIN"/>
    <property type="match status" value="1"/>
</dbReference>
<evidence type="ECO:0000256" key="3">
    <source>
        <dbReference type="ARBA" id="ARBA00022612"/>
    </source>
</evidence>
<sequence>MTCWILDLGASFHMVNRYNSLTHPRTYQKCIFTTSSKVLEATAVGDANIATEYRDILLWNVLYVRELNNNLLSTISLTDEGAWVTLDHMGSQIHMANGTILKISKNSKHGLLEFWGKTWQDSAMMALMELFEDIDEELELAVKKHRTSTEQLWHKCLGHPGRDKAKAIIKGIGKDPIIQMDQDTALTYLMIDTSHATEHTCILVLVNDYSKYVYVQPLVWKSQAFMQLKRAVTYLKTQMNRSLKAIRSDQGGEWKSHEALEWSKDKGIEWQTTVGHNSKQNGWVERMNRSLSEKMRALLMQRGLPKTFWPYAI</sequence>
<evidence type="ECO:0000313" key="22">
    <source>
        <dbReference type="EMBL" id="CCF52336.1"/>
    </source>
</evidence>
<proteinExistence type="predicted"/>
<evidence type="ECO:0000256" key="18">
    <source>
        <dbReference type="ARBA" id="ARBA00023172"/>
    </source>
</evidence>
<dbReference type="GO" id="GO:0005524">
    <property type="term" value="F:ATP binding"/>
    <property type="evidence" value="ECO:0007669"/>
    <property type="project" value="UniProtKB-KW"/>
</dbReference>
<keyword evidence="3" id="KW-1188">Viral release from host cell</keyword>
<comment type="catalytic activity">
    <reaction evidence="19">
        <text>DNA(n) + a 2'-deoxyribonucleoside 5'-triphosphate = DNA(n+1) + diphosphate</text>
        <dbReference type="Rhea" id="RHEA:22508"/>
        <dbReference type="Rhea" id="RHEA-COMP:17339"/>
        <dbReference type="Rhea" id="RHEA-COMP:17340"/>
        <dbReference type="ChEBI" id="CHEBI:33019"/>
        <dbReference type="ChEBI" id="CHEBI:61560"/>
        <dbReference type="ChEBI" id="CHEBI:173112"/>
        <dbReference type="EC" id="2.7.7.49"/>
    </reaction>
</comment>
<evidence type="ECO:0000256" key="19">
    <source>
        <dbReference type="ARBA" id="ARBA00048173"/>
    </source>
</evidence>
<evidence type="ECO:0000256" key="13">
    <source>
        <dbReference type="ARBA" id="ARBA00022884"/>
    </source>
</evidence>
<dbReference type="GO" id="GO:0032196">
    <property type="term" value="P:transposition"/>
    <property type="evidence" value="ECO:0007669"/>
    <property type="project" value="UniProtKB-KW"/>
</dbReference>
<keyword evidence="12" id="KW-0460">Magnesium</keyword>